<dbReference type="InterPro" id="IPR016181">
    <property type="entry name" value="Acyl_CoA_acyltransferase"/>
</dbReference>
<dbReference type="InterPro" id="IPR000182">
    <property type="entry name" value="GNAT_dom"/>
</dbReference>
<organism evidence="2 3">
    <name type="scientific">Candidatus Opimibacter skivensis</name>
    <dbReference type="NCBI Taxonomy" id="2982028"/>
    <lineage>
        <taxon>Bacteria</taxon>
        <taxon>Pseudomonadati</taxon>
        <taxon>Bacteroidota</taxon>
        <taxon>Saprospiria</taxon>
        <taxon>Saprospirales</taxon>
        <taxon>Saprospiraceae</taxon>
        <taxon>Candidatus Opimibacter</taxon>
    </lineage>
</organism>
<dbReference type="Gene3D" id="3.40.630.30">
    <property type="match status" value="1"/>
</dbReference>
<dbReference type="PROSITE" id="PS51186">
    <property type="entry name" value="GNAT"/>
    <property type="match status" value="1"/>
</dbReference>
<dbReference type="AlphaFoldDB" id="A0A9D7SVK6"/>
<dbReference type="Proteomes" id="UP000808337">
    <property type="component" value="Unassembled WGS sequence"/>
</dbReference>
<proteinExistence type="predicted"/>
<dbReference type="Pfam" id="PF13527">
    <property type="entry name" value="Acetyltransf_9"/>
    <property type="match status" value="1"/>
</dbReference>
<dbReference type="EMBL" id="JADKGY010000008">
    <property type="protein sequence ID" value="MBK9982949.1"/>
    <property type="molecule type" value="Genomic_DNA"/>
</dbReference>
<dbReference type="SUPFAM" id="SSF55729">
    <property type="entry name" value="Acyl-CoA N-acyltransferases (Nat)"/>
    <property type="match status" value="1"/>
</dbReference>
<dbReference type="GO" id="GO:0016747">
    <property type="term" value="F:acyltransferase activity, transferring groups other than amino-acyl groups"/>
    <property type="evidence" value="ECO:0007669"/>
    <property type="project" value="InterPro"/>
</dbReference>
<evidence type="ECO:0000313" key="2">
    <source>
        <dbReference type="EMBL" id="MBK9982949.1"/>
    </source>
</evidence>
<protein>
    <submittedName>
        <fullName evidence="2">GNAT family N-acetyltransferase</fullName>
    </submittedName>
</protein>
<name>A0A9D7SVK6_9BACT</name>
<sequence length="365" mass="42054">MTKKTISISLLQDADIPELLDFYNLINKDNRDKEKFLWEFYNAPAGKAIYVIAKDADTQKIIGSQCAIPVDLITHTGDVIRTGKSEDTLVHPDYRGLSIFENMYAMLFEKCRESGIKYLWGFTSAKKPFLRLGFTIPFDHSQSLMVLNIFSSYKYLSNLNAKNTTGSLLKIFALCFLARLISFKRYWPSSPSLKNKFSFSAYDKSVVKENNLIPENKYKGYWIKQDISYISWRIEKNPYLEGVHNVYFSRASDIVANLIFNHHKNGTWYLINDTYADGITADEKAMMMKKSIALLAGKKQTSVNLIRAWDFRHNQHGLDEIQERKKAGFFHLDRGISFVWKSLDPDDMLDAMDFNLSRLASQGTI</sequence>
<evidence type="ECO:0000259" key="1">
    <source>
        <dbReference type="PROSITE" id="PS51186"/>
    </source>
</evidence>
<feature type="domain" description="N-acetyltransferase" evidence="1">
    <location>
        <begin position="6"/>
        <end position="150"/>
    </location>
</feature>
<reference evidence="2 3" key="1">
    <citation type="submission" date="2020-10" db="EMBL/GenBank/DDBJ databases">
        <title>Connecting structure to function with the recovery of over 1000 high-quality activated sludge metagenome-assembled genomes encoding full-length rRNA genes using long-read sequencing.</title>
        <authorList>
            <person name="Singleton C.M."/>
            <person name="Petriglieri F."/>
            <person name="Kristensen J.M."/>
            <person name="Kirkegaard R.H."/>
            <person name="Michaelsen T.Y."/>
            <person name="Andersen M.H."/>
            <person name="Karst S.M."/>
            <person name="Dueholm M.S."/>
            <person name="Nielsen P.H."/>
            <person name="Albertsen M."/>
        </authorList>
    </citation>
    <scope>NUCLEOTIDE SEQUENCE [LARGE SCALE GENOMIC DNA]</scope>
    <source>
        <strain evidence="2">Ribe_18-Q3-R11-54_MAXAC.273</strain>
    </source>
</reference>
<comment type="caution">
    <text evidence="2">The sequence shown here is derived from an EMBL/GenBank/DDBJ whole genome shotgun (WGS) entry which is preliminary data.</text>
</comment>
<gene>
    <name evidence="2" type="ORF">IPP15_11100</name>
</gene>
<evidence type="ECO:0000313" key="3">
    <source>
        <dbReference type="Proteomes" id="UP000808337"/>
    </source>
</evidence>
<accession>A0A9D7SVK6</accession>